<dbReference type="EMBL" id="JAENQP010000011">
    <property type="protein sequence ID" value="MBO3359939.1"/>
    <property type="molecule type" value="Genomic_DNA"/>
</dbReference>
<sequence>MAKVIKRKRNKKDIDLFEEYIREFHYIKNKKDEAKPPNLRYKNIYTAVFYAEMYFLENKSKKGYLKEYIRDILIPYYKEIESEINLNICYELLELENDREIINLCKEKKFKF</sequence>
<evidence type="ECO:0000313" key="1">
    <source>
        <dbReference type="EMBL" id="MBO3359939.1"/>
    </source>
</evidence>
<comment type="caution">
    <text evidence="1">The sequence shown here is derived from an EMBL/GenBank/DDBJ whole genome shotgun (WGS) entry which is preliminary data.</text>
</comment>
<dbReference type="EMBL" id="JAALLZ010000001">
    <property type="protein sequence ID" value="NGU29400.1"/>
    <property type="molecule type" value="Genomic_DNA"/>
</dbReference>
<reference evidence="1" key="2">
    <citation type="submission" date="2020-12" db="EMBL/GenBank/DDBJ databases">
        <title>Comparative genomics of Clostridium perfringens reveals patterns of host-associated phylogenetic clades and virulence factors.</title>
        <authorList>
            <person name="Smith A.H."/>
            <person name="Geier R."/>
        </authorList>
    </citation>
    <scope>NUCLEOTIDE SEQUENCE</scope>
    <source>
        <strain evidence="1">CHD30677R</strain>
    </source>
</reference>
<protein>
    <submittedName>
        <fullName evidence="1">DNA-directed RNA polymerase subunit N</fullName>
    </submittedName>
</protein>
<evidence type="ECO:0000313" key="4">
    <source>
        <dbReference type="Proteomes" id="UP000668068"/>
    </source>
</evidence>
<dbReference type="Proteomes" id="UP000668068">
    <property type="component" value="Unassembled WGS sequence"/>
</dbReference>
<dbReference type="Proteomes" id="UP000481454">
    <property type="component" value="Unassembled WGS sequence"/>
</dbReference>
<name>A0AAP2B248_CLOPF</name>
<keyword evidence="1" id="KW-0804">Transcription</keyword>
<dbReference type="AlphaFoldDB" id="A0AAP2B248"/>
<keyword evidence="1" id="KW-0240">DNA-directed RNA polymerase</keyword>
<evidence type="ECO:0000313" key="2">
    <source>
        <dbReference type="EMBL" id="NGU29400.1"/>
    </source>
</evidence>
<gene>
    <name evidence="2" type="ORF">G6Z34_04610</name>
    <name evidence="1" type="ORF">JJB47_14270</name>
</gene>
<dbReference type="GO" id="GO:0000428">
    <property type="term" value="C:DNA-directed RNA polymerase complex"/>
    <property type="evidence" value="ECO:0007669"/>
    <property type="project" value="UniProtKB-KW"/>
</dbReference>
<dbReference type="RefSeq" id="WP_003458444.1">
    <property type="nucleotide sequence ID" value="NZ_CABPRN010000008.1"/>
</dbReference>
<evidence type="ECO:0000313" key="3">
    <source>
        <dbReference type="Proteomes" id="UP000481454"/>
    </source>
</evidence>
<accession>A0AAP2B248</accession>
<reference evidence="2 3" key="1">
    <citation type="submission" date="2020-02" db="EMBL/GenBank/DDBJ databases">
        <title>Genomic Insights into the Phylogeny and Genetic Plasticity of the Human and Animal Enteric Pathogen Clostridium perfringens.</title>
        <authorList>
            <person name="Feng Y."/>
            <person name="Hu Y."/>
        </authorList>
    </citation>
    <scope>NUCLEOTIDE SEQUENCE [LARGE SCALE GENOMIC DNA]</scope>
    <source>
        <strain evidence="2 3">CP-40</strain>
    </source>
</reference>
<proteinExistence type="predicted"/>
<organism evidence="1 4">
    <name type="scientific">Clostridium perfringens</name>
    <dbReference type="NCBI Taxonomy" id="1502"/>
    <lineage>
        <taxon>Bacteria</taxon>
        <taxon>Bacillati</taxon>
        <taxon>Bacillota</taxon>
        <taxon>Clostridia</taxon>
        <taxon>Eubacteriales</taxon>
        <taxon>Clostridiaceae</taxon>
        <taxon>Clostridium</taxon>
    </lineage>
</organism>